<dbReference type="PIRSF" id="PIRSF005353">
    <property type="entry name" value="PbuG"/>
    <property type="match status" value="1"/>
</dbReference>
<evidence type="ECO:0000256" key="7">
    <source>
        <dbReference type="ARBA" id="ARBA00023136"/>
    </source>
</evidence>
<gene>
    <name evidence="9" type="ORF">FDG31_01785</name>
</gene>
<evidence type="ECO:0000313" key="9">
    <source>
        <dbReference type="EMBL" id="NFV24918.1"/>
    </source>
</evidence>
<dbReference type="EMBL" id="SXFB01000001">
    <property type="protein sequence ID" value="NFV24918.1"/>
    <property type="molecule type" value="Genomic_DNA"/>
</dbReference>
<comment type="subcellular location">
    <subcellularLocation>
        <location evidence="1 8">Cell membrane</location>
        <topology evidence="1 8">Multi-pass membrane protein</topology>
    </subcellularLocation>
</comment>
<dbReference type="PANTHER" id="PTHR43337:SF1">
    <property type="entry name" value="XANTHINE_URACIL PERMEASE C887.17-RELATED"/>
    <property type="match status" value="1"/>
</dbReference>
<evidence type="ECO:0000256" key="4">
    <source>
        <dbReference type="ARBA" id="ARBA00022475"/>
    </source>
</evidence>
<keyword evidence="4 8" id="KW-1003">Cell membrane</keyword>
<comment type="caution">
    <text evidence="9">The sequence shown here is derived from an EMBL/GenBank/DDBJ whole genome shotgun (WGS) entry which is preliminary data.</text>
</comment>
<evidence type="ECO:0000256" key="5">
    <source>
        <dbReference type="ARBA" id="ARBA00022692"/>
    </source>
</evidence>
<dbReference type="GO" id="GO:0005345">
    <property type="term" value="F:purine nucleobase transmembrane transporter activity"/>
    <property type="evidence" value="ECO:0007669"/>
    <property type="project" value="TreeGrafter"/>
</dbReference>
<dbReference type="InterPro" id="IPR026033">
    <property type="entry name" value="Azg-like_bact_archaea"/>
</dbReference>
<dbReference type="PANTHER" id="PTHR43337">
    <property type="entry name" value="XANTHINE/URACIL PERMEASE C887.17-RELATED"/>
    <property type="match status" value="1"/>
</dbReference>
<dbReference type="InterPro" id="IPR006043">
    <property type="entry name" value="NCS2"/>
</dbReference>
<dbReference type="Proteomes" id="UP000486903">
    <property type="component" value="Unassembled WGS sequence"/>
</dbReference>
<dbReference type="GO" id="GO:0005886">
    <property type="term" value="C:plasma membrane"/>
    <property type="evidence" value="ECO:0007669"/>
    <property type="project" value="UniProtKB-SubCell"/>
</dbReference>
<evidence type="ECO:0000313" key="10">
    <source>
        <dbReference type="Proteomes" id="UP000486903"/>
    </source>
</evidence>
<dbReference type="InterPro" id="IPR045018">
    <property type="entry name" value="Azg-like"/>
</dbReference>
<protein>
    <submittedName>
        <fullName evidence="9">NCS2 family permease</fullName>
    </submittedName>
</protein>
<keyword evidence="6 8" id="KW-1133">Transmembrane helix</keyword>
<organism evidence="9 10">
    <name type="scientific">Clostridium botulinum</name>
    <dbReference type="NCBI Taxonomy" id="1491"/>
    <lineage>
        <taxon>Bacteria</taxon>
        <taxon>Bacillati</taxon>
        <taxon>Bacillota</taxon>
        <taxon>Clostridia</taxon>
        <taxon>Eubacteriales</taxon>
        <taxon>Clostridiaceae</taxon>
        <taxon>Clostridium</taxon>
    </lineage>
</organism>
<reference evidence="9 10" key="1">
    <citation type="submission" date="2019-04" db="EMBL/GenBank/DDBJ databases">
        <title>Genome sequencing of Clostridium botulinum Groups I-IV and Clostridium butyricum.</title>
        <authorList>
            <person name="Brunt J."/>
            <person name="Van Vliet A.H.M."/>
            <person name="Stringer S.C."/>
            <person name="Carter A.T."/>
            <person name="Peck M.W."/>
        </authorList>
    </citation>
    <scope>NUCLEOTIDE SEQUENCE [LARGE SCALE GENOMIC DNA]</scope>
    <source>
        <strain evidence="9 10">BL81</strain>
    </source>
</reference>
<proteinExistence type="inferred from homology"/>
<comment type="similarity">
    <text evidence="2 8">Belongs to the nucleobase:cation symporter-2 (NCS2) (TC 2.A.40) family. Azg-like subfamily.</text>
</comment>
<evidence type="ECO:0000256" key="6">
    <source>
        <dbReference type="ARBA" id="ARBA00022989"/>
    </source>
</evidence>
<name>A0A6B4JJS2_CLOBO</name>
<keyword evidence="5 8" id="KW-0812">Transmembrane</keyword>
<evidence type="ECO:0000256" key="3">
    <source>
        <dbReference type="ARBA" id="ARBA00022448"/>
    </source>
</evidence>
<accession>A0A6B4JJS2</accession>
<keyword evidence="3 8" id="KW-0813">Transport</keyword>
<evidence type="ECO:0000256" key="8">
    <source>
        <dbReference type="PIRNR" id="PIRNR005353"/>
    </source>
</evidence>
<dbReference type="AlphaFoldDB" id="A0A6B4JJS2"/>
<evidence type="ECO:0000256" key="1">
    <source>
        <dbReference type="ARBA" id="ARBA00004651"/>
    </source>
</evidence>
<dbReference type="Pfam" id="PF00860">
    <property type="entry name" value="Xan_ur_permease"/>
    <property type="match status" value="1"/>
</dbReference>
<dbReference type="RefSeq" id="WP_003372110.1">
    <property type="nucleotide sequence ID" value="NZ_JACBBA010000001.1"/>
</dbReference>
<sequence length="446" mass="46867">MIEIKQKDCNNNSILEKFFKLTEKGTDVKTEILAGATTFIATAYILAVIPSMLCTTGMPQTSTVAAVVLTTAFATIFMGMFANLPVVVAPGLGLSAFFAYTICGAMGLPWQTALGAVFISGVVFIILTVTKILQRIIDSIPEVLKTSIGVGIGLFIAFIGLKNSQIIVANESTFVGLGNIKDPGVILTLFGLIFTGGLFSKGVKGSLLIGMFTTTIVGMFIGITKIPHSIGDIFNLVPPIPVDTFGKLDIMGAVKYGLVSIVFSITIVDMFDNIGTLIGVSKKAGLVKEDGSIEGLDKALVTGSVAAATGALLGTCTVTSYVESATGVAEGGRTGLTAVTTGILFLIALFFAPLFMLVPPQATAPVLIIVGVLMLGEVTSVNFNDFTEALPAFITILLMPLTFSIAQGLAMGFISYTLIKVLTGKQKEIKPIMYILTIAFVIHFII</sequence>
<keyword evidence="7 8" id="KW-0472">Membrane</keyword>
<evidence type="ECO:0000256" key="2">
    <source>
        <dbReference type="ARBA" id="ARBA00005697"/>
    </source>
</evidence>